<feature type="domain" description="Isochorismatase-like" evidence="2">
    <location>
        <begin position="9"/>
        <end position="190"/>
    </location>
</feature>
<dbReference type="PANTHER" id="PTHR14119">
    <property type="entry name" value="HYDROLASE"/>
    <property type="match status" value="1"/>
</dbReference>
<dbReference type="PANTHER" id="PTHR14119:SF3">
    <property type="entry name" value="ISOCHORISMATASE DOMAIN-CONTAINING PROTEIN 2"/>
    <property type="match status" value="1"/>
</dbReference>
<dbReference type="STRING" id="181874.A0A409VR60"/>
<evidence type="ECO:0000256" key="1">
    <source>
        <dbReference type="ARBA" id="ARBA00006336"/>
    </source>
</evidence>
<dbReference type="EMBL" id="NHTK01006000">
    <property type="protein sequence ID" value="PPQ68770.1"/>
    <property type="molecule type" value="Genomic_DNA"/>
</dbReference>
<reference evidence="3 4" key="1">
    <citation type="journal article" date="2018" name="Evol. Lett.">
        <title>Horizontal gene cluster transfer increased hallucinogenic mushroom diversity.</title>
        <authorList>
            <person name="Reynolds H.T."/>
            <person name="Vijayakumar V."/>
            <person name="Gluck-Thaler E."/>
            <person name="Korotkin H.B."/>
            <person name="Matheny P.B."/>
            <person name="Slot J.C."/>
        </authorList>
    </citation>
    <scope>NUCLEOTIDE SEQUENCE [LARGE SCALE GENOMIC DNA]</scope>
    <source>
        <strain evidence="3 4">2629</strain>
    </source>
</reference>
<gene>
    <name evidence="3" type="ORF">CVT24_007712</name>
</gene>
<comment type="similarity">
    <text evidence="1">Belongs to the isochorismatase family.</text>
</comment>
<evidence type="ECO:0000313" key="4">
    <source>
        <dbReference type="Proteomes" id="UP000284842"/>
    </source>
</evidence>
<dbReference type="InterPro" id="IPR036380">
    <property type="entry name" value="Isochorismatase-like_sf"/>
</dbReference>
<keyword evidence="4" id="KW-1185">Reference proteome</keyword>
<organism evidence="3 4">
    <name type="scientific">Panaeolus cyanescens</name>
    <dbReference type="NCBI Taxonomy" id="181874"/>
    <lineage>
        <taxon>Eukaryota</taxon>
        <taxon>Fungi</taxon>
        <taxon>Dikarya</taxon>
        <taxon>Basidiomycota</taxon>
        <taxon>Agaricomycotina</taxon>
        <taxon>Agaricomycetes</taxon>
        <taxon>Agaricomycetidae</taxon>
        <taxon>Agaricales</taxon>
        <taxon>Agaricineae</taxon>
        <taxon>Galeropsidaceae</taxon>
        <taxon>Panaeolus</taxon>
    </lineage>
</organism>
<dbReference type="Gene3D" id="3.40.50.850">
    <property type="entry name" value="Isochorismatase-like"/>
    <property type="match status" value="1"/>
</dbReference>
<dbReference type="InterPro" id="IPR000868">
    <property type="entry name" value="Isochorismatase-like_dom"/>
</dbReference>
<sequence>MPTLSPQETIFFLCDVQTKFKPAIYNYSHVIETSNKMVKLAKVLNIPVLCTVQNQRGMHFISYPCVLHIYRLCPSRPLISTFCQALGPTDPDINLDSLGELLLGPYNKSMFSMMIPEVRAVLDARPNLKSIVIFGIETHICVLQTVLAILADGKYMPYLVADGVSSCNSFEIPIALERVRSGGGVVTTSESLAFELMRDASLSNFKPFSNLIKEVKETTRLAGQALLQGQVTPIAGESKEPAEIASGGVTLRSAM</sequence>
<proteinExistence type="inferred from homology"/>
<evidence type="ECO:0000313" key="3">
    <source>
        <dbReference type="EMBL" id="PPQ68770.1"/>
    </source>
</evidence>
<dbReference type="InParanoid" id="A0A409VR60"/>
<dbReference type="Proteomes" id="UP000284842">
    <property type="component" value="Unassembled WGS sequence"/>
</dbReference>
<name>A0A409VR60_9AGAR</name>
<accession>A0A409VR60</accession>
<evidence type="ECO:0000259" key="2">
    <source>
        <dbReference type="Pfam" id="PF00857"/>
    </source>
</evidence>
<protein>
    <recommendedName>
        <fullName evidence="2">Isochorismatase-like domain-containing protein</fullName>
    </recommendedName>
</protein>
<dbReference type="InterPro" id="IPR050993">
    <property type="entry name" value="Isochorismatase_domain"/>
</dbReference>
<dbReference type="AlphaFoldDB" id="A0A409VR60"/>
<dbReference type="SUPFAM" id="SSF52499">
    <property type="entry name" value="Isochorismatase-like hydrolases"/>
    <property type="match status" value="1"/>
</dbReference>
<dbReference type="OrthoDB" id="269496at2759"/>
<comment type="caution">
    <text evidence="3">The sequence shown here is derived from an EMBL/GenBank/DDBJ whole genome shotgun (WGS) entry which is preliminary data.</text>
</comment>
<dbReference type="Pfam" id="PF00857">
    <property type="entry name" value="Isochorismatase"/>
    <property type="match status" value="1"/>
</dbReference>